<accession>A0A166QBY2</accession>
<gene>
    <name evidence="1" type="ORF">FIBSPDRAFT_662264</name>
</gene>
<feature type="non-terminal residue" evidence="1">
    <location>
        <position position="86"/>
    </location>
</feature>
<reference evidence="1 2" key="1">
    <citation type="journal article" date="2016" name="Mol. Biol. Evol.">
        <title>Comparative Genomics of Early-Diverging Mushroom-Forming Fungi Provides Insights into the Origins of Lignocellulose Decay Capabilities.</title>
        <authorList>
            <person name="Nagy L.G."/>
            <person name="Riley R."/>
            <person name="Tritt A."/>
            <person name="Adam C."/>
            <person name="Daum C."/>
            <person name="Floudas D."/>
            <person name="Sun H."/>
            <person name="Yadav J.S."/>
            <person name="Pangilinan J."/>
            <person name="Larsson K.H."/>
            <person name="Matsuura K."/>
            <person name="Barry K."/>
            <person name="Labutti K."/>
            <person name="Kuo R."/>
            <person name="Ohm R.A."/>
            <person name="Bhattacharya S.S."/>
            <person name="Shirouzu T."/>
            <person name="Yoshinaga Y."/>
            <person name="Martin F.M."/>
            <person name="Grigoriev I.V."/>
            <person name="Hibbett D.S."/>
        </authorList>
    </citation>
    <scope>NUCLEOTIDE SEQUENCE [LARGE SCALE GENOMIC DNA]</scope>
    <source>
        <strain evidence="1 2">CBS 109695</strain>
    </source>
</reference>
<dbReference type="EMBL" id="KV417511">
    <property type="protein sequence ID" value="KZP26979.1"/>
    <property type="molecule type" value="Genomic_DNA"/>
</dbReference>
<sequence>MRKRGVPVEITDWILRLNTGRTTVLSFDGFVSAAFDVLNGMDQGNPLSMILYGFYGPDLLKFWGDVDELQTAFMDDTTFMVAGNMF</sequence>
<dbReference type="AlphaFoldDB" id="A0A166QBY2"/>
<protein>
    <recommendedName>
        <fullName evidence="3">Reverse transcriptase domain-containing protein</fullName>
    </recommendedName>
</protein>
<evidence type="ECO:0008006" key="3">
    <source>
        <dbReference type="Google" id="ProtNLM"/>
    </source>
</evidence>
<organism evidence="1 2">
    <name type="scientific">Athelia psychrophila</name>
    <dbReference type="NCBI Taxonomy" id="1759441"/>
    <lineage>
        <taxon>Eukaryota</taxon>
        <taxon>Fungi</taxon>
        <taxon>Dikarya</taxon>
        <taxon>Basidiomycota</taxon>
        <taxon>Agaricomycotina</taxon>
        <taxon>Agaricomycetes</taxon>
        <taxon>Agaricomycetidae</taxon>
        <taxon>Atheliales</taxon>
        <taxon>Atheliaceae</taxon>
        <taxon>Athelia</taxon>
    </lineage>
</organism>
<dbReference type="Proteomes" id="UP000076532">
    <property type="component" value="Unassembled WGS sequence"/>
</dbReference>
<dbReference type="OrthoDB" id="3044497at2759"/>
<dbReference type="STRING" id="436010.A0A166QBY2"/>
<proteinExistence type="predicted"/>
<name>A0A166QBY2_9AGAM</name>
<keyword evidence="2" id="KW-1185">Reference proteome</keyword>
<evidence type="ECO:0000313" key="2">
    <source>
        <dbReference type="Proteomes" id="UP000076532"/>
    </source>
</evidence>
<evidence type="ECO:0000313" key="1">
    <source>
        <dbReference type="EMBL" id="KZP26979.1"/>
    </source>
</evidence>